<keyword evidence="3" id="KW-1185">Reference proteome</keyword>
<dbReference type="GO" id="GO:0004497">
    <property type="term" value="F:monooxygenase activity"/>
    <property type="evidence" value="ECO:0007669"/>
    <property type="project" value="UniProtKB-KW"/>
</dbReference>
<dbReference type="Gene3D" id="3.30.70.100">
    <property type="match status" value="1"/>
</dbReference>
<evidence type="ECO:0000313" key="3">
    <source>
        <dbReference type="Proteomes" id="UP000223071"/>
    </source>
</evidence>
<keyword evidence="2" id="KW-0560">Oxidoreductase</keyword>
<protein>
    <submittedName>
        <fullName evidence="2">Heme-degrading monooxygenase HmoA</fullName>
    </submittedName>
</protein>
<organism evidence="2 3">
    <name type="scientific">Tepidiforma thermophila (strain KCTC 52669 / CGMCC 1.13589 / G233)</name>
    <dbReference type="NCBI Taxonomy" id="2761530"/>
    <lineage>
        <taxon>Bacteria</taxon>
        <taxon>Bacillati</taxon>
        <taxon>Chloroflexota</taxon>
        <taxon>Tepidiformia</taxon>
        <taxon>Tepidiformales</taxon>
        <taxon>Tepidiformaceae</taxon>
        <taxon>Tepidiforma</taxon>
    </lineage>
</organism>
<comment type="caution">
    <text evidence="2">The sequence shown here is derived from an EMBL/GenBank/DDBJ whole genome shotgun (WGS) entry which is preliminary data.</text>
</comment>
<dbReference type="InterPro" id="IPR007138">
    <property type="entry name" value="ABM_dom"/>
</dbReference>
<dbReference type="InterPro" id="IPR050404">
    <property type="entry name" value="Heme-degrading_MO"/>
</dbReference>
<evidence type="ECO:0000313" key="2">
    <source>
        <dbReference type="EMBL" id="PFG72839.1"/>
    </source>
</evidence>
<proteinExistence type="predicted"/>
<evidence type="ECO:0000259" key="1">
    <source>
        <dbReference type="PROSITE" id="PS51725"/>
    </source>
</evidence>
<dbReference type="RefSeq" id="WP_098502344.1">
    <property type="nucleotide sequence ID" value="NZ_PDJQ01000001.1"/>
</dbReference>
<feature type="domain" description="ABM" evidence="1">
    <location>
        <begin position="2"/>
        <end position="92"/>
    </location>
</feature>
<sequence length="104" mass="11492">MFVAMNRFSINPGREADFEAAWRTRESYLASVPGFVRFALLKGDEPGEYISHSTWESRAAFEAWTRSEAFRAAHSQAPMSGVLAAPPRLSVYEAVLTQEAPAPA</sequence>
<dbReference type="EMBL" id="PDJQ01000001">
    <property type="protein sequence ID" value="PFG72839.1"/>
    <property type="molecule type" value="Genomic_DNA"/>
</dbReference>
<accession>A0A2A9HDF6</accession>
<dbReference type="InterPro" id="IPR011008">
    <property type="entry name" value="Dimeric_a/b-barrel"/>
</dbReference>
<gene>
    <name evidence="2" type="ORF">A9A59_0030</name>
</gene>
<dbReference type="SUPFAM" id="SSF54909">
    <property type="entry name" value="Dimeric alpha+beta barrel"/>
    <property type="match status" value="1"/>
</dbReference>
<dbReference type="PANTHER" id="PTHR34474:SF2">
    <property type="entry name" value="SIGNAL TRANSDUCTION PROTEIN TRAP"/>
    <property type="match status" value="1"/>
</dbReference>
<dbReference type="PROSITE" id="PS51725">
    <property type="entry name" value="ABM"/>
    <property type="match status" value="1"/>
</dbReference>
<keyword evidence="2" id="KW-0503">Monooxygenase</keyword>
<reference evidence="2 3" key="1">
    <citation type="submission" date="2017-09" db="EMBL/GenBank/DDBJ databases">
        <title>Sequencing the genomes of two abundant thermophiles in Great Basin hot springs: Thermocrinis jamiesonii and novel Chloroflexi Thermoflexus hugenholtzii.</title>
        <authorList>
            <person name="Hedlund B."/>
        </authorList>
    </citation>
    <scope>NUCLEOTIDE SEQUENCE [LARGE SCALE GENOMIC DNA]</scope>
    <source>
        <strain evidence="2 3">G233</strain>
    </source>
</reference>
<name>A0A2A9HDF6_TEPT2</name>
<dbReference type="AlphaFoldDB" id="A0A2A9HDF6"/>
<dbReference type="Pfam" id="PF03992">
    <property type="entry name" value="ABM"/>
    <property type="match status" value="1"/>
</dbReference>
<dbReference type="PANTHER" id="PTHR34474">
    <property type="entry name" value="SIGNAL TRANSDUCTION PROTEIN TRAP"/>
    <property type="match status" value="1"/>
</dbReference>
<dbReference type="Proteomes" id="UP000223071">
    <property type="component" value="Unassembled WGS sequence"/>
</dbReference>